<reference evidence="1 2" key="1">
    <citation type="submission" date="2020-08" db="EMBL/GenBank/DDBJ databases">
        <title>Sequencing the genomes of 1000 actinobacteria strains.</title>
        <authorList>
            <person name="Klenk H.-P."/>
        </authorList>
    </citation>
    <scope>NUCLEOTIDE SEQUENCE [LARGE SCALE GENOMIC DNA]</scope>
    <source>
        <strain evidence="1 2">DSM 43582</strain>
    </source>
</reference>
<accession>A0A7W9UHT8</accession>
<evidence type="ECO:0008006" key="3">
    <source>
        <dbReference type="Google" id="ProtNLM"/>
    </source>
</evidence>
<dbReference type="Proteomes" id="UP000540412">
    <property type="component" value="Unassembled WGS sequence"/>
</dbReference>
<evidence type="ECO:0000313" key="2">
    <source>
        <dbReference type="Proteomes" id="UP000540412"/>
    </source>
</evidence>
<gene>
    <name evidence="1" type="ORF">BJY24_001887</name>
</gene>
<dbReference type="RefSeq" id="WP_051160984.1">
    <property type="nucleotide sequence ID" value="NZ_JACHIT010000001.1"/>
</dbReference>
<keyword evidence="2" id="KW-1185">Reference proteome</keyword>
<dbReference type="AlphaFoldDB" id="A0A7W9UHT8"/>
<proteinExistence type="predicted"/>
<comment type="caution">
    <text evidence="1">The sequence shown here is derived from an EMBL/GenBank/DDBJ whole genome shotgun (WGS) entry which is preliminary data.</text>
</comment>
<dbReference type="EMBL" id="JACHIT010000001">
    <property type="protein sequence ID" value="MBB5913020.1"/>
    <property type="molecule type" value="Genomic_DNA"/>
</dbReference>
<name>A0A7W9UHT8_9NOCA</name>
<sequence>MPPQRRKSVLGGKSAAAAAVNPLDDAAEHTPPVSPLRDAEWRRAERNLSVVTADSAAAPDPAATVLTMPLPAAGDGPLSEREQAQLSACESSIGTLRLAFWAAGRALQIVRDGRLYRSDHATFDDYVEQRWDMQRSYAHKLIRAWPLAAKLHPMAPGINEGQIRELLPVAAEHGEDAAVTLYATLAAGDVKITAGKLREAVAVLPERFEKDQAVRRLQAWLRGEVSEQPAERPVDLFGSVETRLAALTRRVVKSSTGDPAAAREFAAKLRTMAAEIEERITA</sequence>
<organism evidence="1 2">
    <name type="scientific">Nocardia transvalensis</name>
    <dbReference type="NCBI Taxonomy" id="37333"/>
    <lineage>
        <taxon>Bacteria</taxon>
        <taxon>Bacillati</taxon>
        <taxon>Actinomycetota</taxon>
        <taxon>Actinomycetes</taxon>
        <taxon>Mycobacteriales</taxon>
        <taxon>Nocardiaceae</taxon>
        <taxon>Nocardia</taxon>
    </lineage>
</organism>
<protein>
    <recommendedName>
        <fullName evidence="3">DUF222 domain-containing protein</fullName>
    </recommendedName>
</protein>
<evidence type="ECO:0000313" key="1">
    <source>
        <dbReference type="EMBL" id="MBB5913020.1"/>
    </source>
</evidence>